<proteinExistence type="predicted"/>
<accession>A0ACA9L4Q0</accession>
<evidence type="ECO:0000313" key="2">
    <source>
        <dbReference type="Proteomes" id="UP000789702"/>
    </source>
</evidence>
<keyword evidence="2" id="KW-1185">Reference proteome</keyword>
<organism evidence="1 2">
    <name type="scientific">Dentiscutata heterogama</name>
    <dbReference type="NCBI Taxonomy" id="1316150"/>
    <lineage>
        <taxon>Eukaryota</taxon>
        <taxon>Fungi</taxon>
        <taxon>Fungi incertae sedis</taxon>
        <taxon>Mucoromycota</taxon>
        <taxon>Glomeromycotina</taxon>
        <taxon>Glomeromycetes</taxon>
        <taxon>Diversisporales</taxon>
        <taxon>Gigasporaceae</taxon>
        <taxon>Dentiscutata</taxon>
    </lineage>
</organism>
<dbReference type="Proteomes" id="UP000789702">
    <property type="component" value="Unassembled WGS sequence"/>
</dbReference>
<comment type="caution">
    <text evidence="1">The sequence shown here is derived from an EMBL/GenBank/DDBJ whole genome shotgun (WGS) entry which is preliminary data.</text>
</comment>
<dbReference type="EMBL" id="CAJVPU010002847">
    <property type="protein sequence ID" value="CAG8508676.1"/>
    <property type="molecule type" value="Genomic_DNA"/>
</dbReference>
<protein>
    <submittedName>
        <fullName evidence="1">13806_t:CDS:1</fullName>
    </submittedName>
</protein>
<gene>
    <name evidence="1" type="ORF">DHETER_LOCUS3353</name>
</gene>
<sequence length="285" mass="31901">MDSCNELNKLQLQGETHNYPKELKSSYYPNDRTQVGLLGSLLVGPALALFAPLLEKESLLLKDFDCFIGEFKTTFGDSDKVRTTATRIRKLTQKSKSASSYTSEFHQISSNHEWGEAALIDQFQIGLKNDVKDLLLTMEDPTSLNNAISKTISFTPELMQIDSTRARTLSEEEKQRQQANNLCLYCGKPGHIAKKLRKRDAPTAVRGLQLDSTCNKGPKQIIPDTLMNTFVIPVSIQLLNKSMLPINALIDSEALVCFLDYTLAHKYNLPINTKSTSLSVEVIDR</sequence>
<reference evidence="1" key="1">
    <citation type="submission" date="2021-06" db="EMBL/GenBank/DDBJ databases">
        <authorList>
            <person name="Kallberg Y."/>
            <person name="Tangrot J."/>
            <person name="Rosling A."/>
        </authorList>
    </citation>
    <scope>NUCLEOTIDE SEQUENCE</scope>
    <source>
        <strain evidence="1">IL203A</strain>
    </source>
</reference>
<name>A0ACA9L4Q0_9GLOM</name>
<evidence type="ECO:0000313" key="1">
    <source>
        <dbReference type="EMBL" id="CAG8508676.1"/>
    </source>
</evidence>